<protein>
    <submittedName>
        <fullName evidence="1">Uncharacterized protein</fullName>
    </submittedName>
</protein>
<accession>A0A0B4CWQ8</accession>
<reference evidence="1 2" key="1">
    <citation type="submission" date="2014-12" db="EMBL/GenBank/DDBJ databases">
        <title>Genome sequencing of Brevundimonas nasdae TPW30.</title>
        <authorList>
            <person name="Tan P.W."/>
            <person name="Chan K.-G."/>
        </authorList>
    </citation>
    <scope>NUCLEOTIDE SEQUENCE [LARGE SCALE GENOMIC DNA]</scope>
    <source>
        <strain evidence="1 2">TPW30</strain>
    </source>
</reference>
<gene>
    <name evidence="1" type="ORF">RM53_12075</name>
</gene>
<evidence type="ECO:0000313" key="2">
    <source>
        <dbReference type="Proteomes" id="UP000031166"/>
    </source>
</evidence>
<name>A0A0B4CWQ8_9CAUL</name>
<dbReference type="STRING" id="172043.RM53_12075"/>
<evidence type="ECO:0000313" key="1">
    <source>
        <dbReference type="EMBL" id="KIC56525.1"/>
    </source>
</evidence>
<dbReference type="EMBL" id="JWSY01000021">
    <property type="protein sequence ID" value="KIC56525.1"/>
    <property type="molecule type" value="Genomic_DNA"/>
</dbReference>
<organism evidence="1 2">
    <name type="scientific">Brevundimonas nasdae</name>
    <dbReference type="NCBI Taxonomy" id="172043"/>
    <lineage>
        <taxon>Bacteria</taxon>
        <taxon>Pseudomonadati</taxon>
        <taxon>Pseudomonadota</taxon>
        <taxon>Alphaproteobacteria</taxon>
        <taxon>Caulobacterales</taxon>
        <taxon>Caulobacteraceae</taxon>
        <taxon>Brevundimonas</taxon>
    </lineage>
</organism>
<sequence length="157" mass="18502">MTDEPPMLPDFLVTDGEWQNVCANLYEEFESTFKRPPRLTIKNKLIAFDGRKLDDDKEEGFWHVVSRGKGDDRMFDPSRARRLCWLRSMIQGEAPGVIRFEYHDGKTNKIYAWLEEEDYVVVLAEKQNVVLLVTAFFIDQAWLRSDLQRRRSKGQDL</sequence>
<comment type="caution">
    <text evidence="1">The sequence shown here is derived from an EMBL/GenBank/DDBJ whole genome shotgun (WGS) entry which is preliminary data.</text>
</comment>
<dbReference type="RefSeq" id="WP_039247122.1">
    <property type="nucleotide sequence ID" value="NZ_JWSY01000021.1"/>
</dbReference>
<proteinExistence type="predicted"/>
<dbReference type="Proteomes" id="UP000031166">
    <property type="component" value="Unassembled WGS sequence"/>
</dbReference>
<dbReference type="AlphaFoldDB" id="A0A0B4CWQ8"/>